<keyword evidence="3" id="KW-1185">Reference proteome</keyword>
<dbReference type="InterPro" id="IPR058276">
    <property type="entry name" value="DUF7970"/>
</dbReference>
<proteinExistence type="predicted"/>
<dbReference type="OrthoDB" id="205962at2157"/>
<evidence type="ECO:0000313" key="3">
    <source>
        <dbReference type="Proteomes" id="UP000184357"/>
    </source>
</evidence>
<dbReference type="EMBL" id="FQWV01000012">
    <property type="protein sequence ID" value="SHH66283.1"/>
    <property type="molecule type" value="Genomic_DNA"/>
</dbReference>
<protein>
    <submittedName>
        <fullName evidence="2">Uncharacterized protein</fullName>
    </submittedName>
</protein>
<feature type="compositionally biased region" description="Acidic residues" evidence="1">
    <location>
        <begin position="10"/>
        <end position="33"/>
    </location>
</feature>
<accession>A0A1M5UU73</accession>
<name>A0A1M5UU73_9EURY</name>
<dbReference type="Proteomes" id="UP000184357">
    <property type="component" value="Unassembled WGS sequence"/>
</dbReference>
<evidence type="ECO:0000256" key="1">
    <source>
        <dbReference type="SAM" id="MobiDB-lite"/>
    </source>
</evidence>
<feature type="region of interest" description="Disordered" evidence="1">
    <location>
        <begin position="1"/>
        <end position="67"/>
    </location>
</feature>
<dbReference type="RefSeq" id="WP_073311279.1">
    <property type="nucleotide sequence ID" value="NZ_FQWV01000012.1"/>
</dbReference>
<sequence length="136" mass="15679">MKAGSSNDPFSDDDQDEQHEDEPTEAIDDDVAEVAEPVSESPETQDDVVDERDTSSGSRLDQYPYKLRRDSVKDERDMVQLYVQDSTERRSAARKAEFEEEHEVDIYLTDWREAAFLAGVEDREIVGVLREWGYDI</sequence>
<gene>
    <name evidence="2" type="ORF">SAMN05443636_3133</name>
</gene>
<organism evidence="2 3">
    <name type="scientific">Halobaculum gomorrense</name>
    <dbReference type="NCBI Taxonomy" id="43928"/>
    <lineage>
        <taxon>Archaea</taxon>
        <taxon>Methanobacteriati</taxon>
        <taxon>Methanobacteriota</taxon>
        <taxon>Stenosarchaea group</taxon>
        <taxon>Halobacteria</taxon>
        <taxon>Halobacteriales</taxon>
        <taxon>Haloferacaceae</taxon>
        <taxon>Halobaculum</taxon>
    </lineage>
</organism>
<reference evidence="2 3" key="1">
    <citation type="submission" date="2016-11" db="EMBL/GenBank/DDBJ databases">
        <authorList>
            <person name="Jaros S."/>
            <person name="Januszkiewicz K."/>
            <person name="Wedrychowicz H."/>
        </authorList>
    </citation>
    <scope>NUCLEOTIDE SEQUENCE [LARGE SCALE GENOMIC DNA]</scope>
    <source>
        <strain evidence="2 3">DSM 9297</strain>
    </source>
</reference>
<evidence type="ECO:0000313" key="2">
    <source>
        <dbReference type="EMBL" id="SHH66283.1"/>
    </source>
</evidence>
<dbReference type="Pfam" id="PF25925">
    <property type="entry name" value="DUF7970"/>
    <property type="match status" value="1"/>
</dbReference>
<dbReference type="AlphaFoldDB" id="A0A1M5UU73"/>